<dbReference type="EC" id="1.8.4.11" evidence="4"/>
<evidence type="ECO:0000259" key="5">
    <source>
        <dbReference type="Pfam" id="PF01625"/>
    </source>
</evidence>
<evidence type="ECO:0000256" key="3">
    <source>
        <dbReference type="ARBA" id="ARBA00048782"/>
    </source>
</evidence>
<feature type="domain" description="Peptide methionine sulphoxide reductase MsrA" evidence="5">
    <location>
        <begin position="6"/>
        <end position="157"/>
    </location>
</feature>
<comment type="function">
    <text evidence="4">Has an important function as a repair enzyme for proteins that have been inactivated by oxidation. Catalyzes the reversible oxidation-reduction of methionine sulfoxide in proteins to methionine.</text>
</comment>
<dbReference type="InterPro" id="IPR002569">
    <property type="entry name" value="Met_Sox_Rdtase_MsrA_dom"/>
</dbReference>
<dbReference type="HAMAP" id="MF_01401">
    <property type="entry name" value="MsrA"/>
    <property type="match status" value="1"/>
</dbReference>
<feature type="active site" evidence="4">
    <location>
        <position position="13"/>
    </location>
</feature>
<organism evidence="6 7">
    <name type="scientific">Qipengyuania atrilutea</name>
    <dbReference type="NCBI Taxonomy" id="2744473"/>
    <lineage>
        <taxon>Bacteria</taxon>
        <taxon>Pseudomonadati</taxon>
        <taxon>Pseudomonadota</taxon>
        <taxon>Alphaproteobacteria</taxon>
        <taxon>Sphingomonadales</taxon>
        <taxon>Erythrobacteraceae</taxon>
        <taxon>Qipengyuania</taxon>
    </lineage>
</organism>
<dbReference type="Proteomes" id="UP000561438">
    <property type="component" value="Unassembled WGS sequence"/>
</dbReference>
<evidence type="ECO:0000256" key="4">
    <source>
        <dbReference type="HAMAP-Rule" id="MF_01401"/>
    </source>
</evidence>
<dbReference type="NCBIfam" id="TIGR00401">
    <property type="entry name" value="msrA"/>
    <property type="match status" value="1"/>
</dbReference>
<dbReference type="EMBL" id="JABWGV010000008">
    <property type="protein sequence ID" value="NVD46096.1"/>
    <property type="molecule type" value="Genomic_DNA"/>
</dbReference>
<protein>
    <recommendedName>
        <fullName evidence="4">Peptide methionine sulfoxide reductase MsrA</fullName>
        <shortName evidence="4">Protein-methionine-S-oxide reductase</shortName>
        <ecNumber evidence="4">1.8.4.11</ecNumber>
    </recommendedName>
    <alternativeName>
        <fullName evidence="4">Peptide-methionine (S)-S-oxide reductase</fullName>
        <shortName evidence="4">Peptide Met(O) reductase</shortName>
    </alternativeName>
</protein>
<dbReference type="PANTHER" id="PTHR43774">
    <property type="entry name" value="PEPTIDE METHIONINE SULFOXIDE REDUCTASE"/>
    <property type="match status" value="1"/>
</dbReference>
<dbReference type="PANTHER" id="PTHR43774:SF1">
    <property type="entry name" value="PEPTIDE METHIONINE SULFOXIDE REDUCTASE MSRA 2"/>
    <property type="match status" value="1"/>
</dbReference>
<dbReference type="AlphaFoldDB" id="A0A850H601"/>
<proteinExistence type="inferred from homology"/>
<sequence>MADTKQAIIAGGCFWCTEAVFKDVVGVTDVESGYIGGDTPSPTYKEVCSGRTGHAEAIRVTFDPDTISLAEIYDVHFGTHDPTQLNRQGNDVGTQYRSAIFPADDEQRAEAEAAIERANADNDGKVVTTIEDASEWYAAEDYHQEYWEGEGKRNPYCLAVIPPKLMKLRKSFQNKVKQDA</sequence>
<evidence type="ECO:0000256" key="1">
    <source>
        <dbReference type="ARBA" id="ARBA00023002"/>
    </source>
</evidence>
<comment type="caution">
    <text evidence="6">The sequence shown here is derived from an EMBL/GenBank/DDBJ whole genome shotgun (WGS) entry which is preliminary data.</text>
</comment>
<evidence type="ECO:0000313" key="6">
    <source>
        <dbReference type="EMBL" id="NVD46096.1"/>
    </source>
</evidence>
<dbReference type="SUPFAM" id="SSF55068">
    <property type="entry name" value="Peptide methionine sulfoxide reductase"/>
    <property type="match status" value="1"/>
</dbReference>
<evidence type="ECO:0000313" key="7">
    <source>
        <dbReference type="Proteomes" id="UP000561438"/>
    </source>
</evidence>
<dbReference type="RefSeq" id="WP_176268322.1">
    <property type="nucleotide sequence ID" value="NZ_JABWGV010000008.1"/>
</dbReference>
<comment type="catalytic activity">
    <reaction evidence="3 4">
        <text>[thioredoxin]-disulfide + L-methionine + H2O = L-methionine (S)-S-oxide + [thioredoxin]-dithiol</text>
        <dbReference type="Rhea" id="RHEA:19993"/>
        <dbReference type="Rhea" id="RHEA-COMP:10698"/>
        <dbReference type="Rhea" id="RHEA-COMP:10700"/>
        <dbReference type="ChEBI" id="CHEBI:15377"/>
        <dbReference type="ChEBI" id="CHEBI:29950"/>
        <dbReference type="ChEBI" id="CHEBI:50058"/>
        <dbReference type="ChEBI" id="CHEBI:57844"/>
        <dbReference type="ChEBI" id="CHEBI:58772"/>
        <dbReference type="EC" id="1.8.4.11"/>
    </reaction>
</comment>
<reference evidence="6 7" key="1">
    <citation type="submission" date="2020-06" db="EMBL/GenBank/DDBJ databases">
        <title>Altererythrobacter sp. HHU K3-1.</title>
        <authorList>
            <person name="Zhang D."/>
            <person name="Xue H."/>
        </authorList>
    </citation>
    <scope>NUCLEOTIDE SEQUENCE [LARGE SCALE GENOMIC DNA]</scope>
    <source>
        <strain evidence="6 7">HHU K3-1</strain>
    </source>
</reference>
<comment type="catalytic activity">
    <reaction evidence="2 4">
        <text>L-methionyl-[protein] + [thioredoxin]-disulfide + H2O = L-methionyl-(S)-S-oxide-[protein] + [thioredoxin]-dithiol</text>
        <dbReference type="Rhea" id="RHEA:14217"/>
        <dbReference type="Rhea" id="RHEA-COMP:10698"/>
        <dbReference type="Rhea" id="RHEA-COMP:10700"/>
        <dbReference type="Rhea" id="RHEA-COMP:12313"/>
        <dbReference type="Rhea" id="RHEA-COMP:12315"/>
        <dbReference type="ChEBI" id="CHEBI:15377"/>
        <dbReference type="ChEBI" id="CHEBI:16044"/>
        <dbReference type="ChEBI" id="CHEBI:29950"/>
        <dbReference type="ChEBI" id="CHEBI:44120"/>
        <dbReference type="ChEBI" id="CHEBI:50058"/>
        <dbReference type="EC" id="1.8.4.11"/>
    </reaction>
</comment>
<name>A0A850H601_9SPHN</name>
<accession>A0A850H601</accession>
<dbReference type="Gene3D" id="3.30.1060.10">
    <property type="entry name" value="Peptide methionine sulphoxide reductase MsrA"/>
    <property type="match status" value="1"/>
</dbReference>
<keyword evidence="7" id="KW-1185">Reference proteome</keyword>
<gene>
    <name evidence="4 6" type="primary">msrA</name>
    <name evidence="6" type="ORF">HUV48_13870</name>
</gene>
<dbReference type="Pfam" id="PF01625">
    <property type="entry name" value="PMSR"/>
    <property type="match status" value="1"/>
</dbReference>
<dbReference type="InterPro" id="IPR036509">
    <property type="entry name" value="Met_Sox_Rdtase_MsrA_sf"/>
</dbReference>
<comment type="similarity">
    <text evidence="4">Belongs to the MsrA Met sulfoxide reductase family.</text>
</comment>
<evidence type="ECO:0000256" key="2">
    <source>
        <dbReference type="ARBA" id="ARBA00047806"/>
    </source>
</evidence>
<dbReference type="GO" id="GO:0008113">
    <property type="term" value="F:peptide-methionine (S)-S-oxide reductase activity"/>
    <property type="evidence" value="ECO:0007669"/>
    <property type="project" value="UniProtKB-UniRule"/>
</dbReference>
<keyword evidence="1 4" id="KW-0560">Oxidoreductase</keyword>